<dbReference type="GO" id="GO:0008168">
    <property type="term" value="F:methyltransferase activity"/>
    <property type="evidence" value="ECO:0007669"/>
    <property type="project" value="UniProtKB-KW"/>
</dbReference>
<dbReference type="RefSeq" id="WP_344412215.1">
    <property type="nucleotide sequence ID" value="NZ_BAAANN010000001.1"/>
</dbReference>
<evidence type="ECO:0000256" key="5">
    <source>
        <dbReference type="ARBA" id="ARBA00022691"/>
    </source>
</evidence>
<dbReference type="PANTHER" id="PTHR43619:SF2">
    <property type="entry name" value="S-ADENOSYL-L-METHIONINE-DEPENDENT METHYLTRANSFERASES SUPERFAMILY PROTEIN"/>
    <property type="match status" value="1"/>
</dbReference>
<dbReference type="NCBIfam" id="TIGR00027">
    <property type="entry name" value="mthyl_TIGR00027"/>
    <property type="match status" value="1"/>
</dbReference>
<comment type="similarity">
    <text evidence="2 6">Belongs to the UPF0677 family.</text>
</comment>
<proteinExistence type="inferred from homology"/>
<dbReference type="PANTHER" id="PTHR43619">
    <property type="entry name" value="S-ADENOSYL-L-METHIONINE-DEPENDENT METHYLTRANSFERASE YKTD-RELATED"/>
    <property type="match status" value="1"/>
</dbReference>
<keyword evidence="5 6" id="KW-0949">S-adenosyl-L-methionine</keyword>
<dbReference type="EC" id="2.1.1.-" evidence="6"/>
<comment type="caution">
    <text evidence="7">The sequence shown here is derived from an EMBL/GenBank/DDBJ whole genome shotgun (WGS) entry which is preliminary data.</text>
</comment>
<evidence type="ECO:0000256" key="2">
    <source>
        <dbReference type="ARBA" id="ARBA00008138"/>
    </source>
</evidence>
<name>A0ABP5B9Y3_9PSEU</name>
<evidence type="ECO:0000256" key="4">
    <source>
        <dbReference type="ARBA" id="ARBA00022679"/>
    </source>
</evidence>
<dbReference type="Pfam" id="PF04072">
    <property type="entry name" value="LCM"/>
    <property type="match status" value="1"/>
</dbReference>
<reference evidence="8" key="1">
    <citation type="journal article" date="2019" name="Int. J. Syst. Evol. Microbiol.">
        <title>The Global Catalogue of Microorganisms (GCM) 10K type strain sequencing project: providing services to taxonomists for standard genome sequencing and annotation.</title>
        <authorList>
            <consortium name="The Broad Institute Genomics Platform"/>
            <consortium name="The Broad Institute Genome Sequencing Center for Infectious Disease"/>
            <person name="Wu L."/>
            <person name="Ma J."/>
        </authorList>
    </citation>
    <scope>NUCLEOTIDE SEQUENCE [LARGE SCALE GENOMIC DNA]</scope>
    <source>
        <strain evidence="8">JCM 14545</strain>
    </source>
</reference>
<dbReference type="Gene3D" id="3.40.50.150">
    <property type="entry name" value="Vaccinia Virus protein VP39"/>
    <property type="match status" value="1"/>
</dbReference>
<organism evidence="7 8">
    <name type="scientific">Amycolatopsis minnesotensis</name>
    <dbReference type="NCBI Taxonomy" id="337894"/>
    <lineage>
        <taxon>Bacteria</taxon>
        <taxon>Bacillati</taxon>
        <taxon>Actinomycetota</taxon>
        <taxon>Actinomycetes</taxon>
        <taxon>Pseudonocardiales</taxon>
        <taxon>Pseudonocardiaceae</taxon>
        <taxon>Amycolatopsis</taxon>
    </lineage>
</organism>
<keyword evidence="8" id="KW-1185">Reference proteome</keyword>
<keyword evidence="3 6" id="KW-0489">Methyltransferase</keyword>
<evidence type="ECO:0000313" key="8">
    <source>
        <dbReference type="Proteomes" id="UP001501116"/>
    </source>
</evidence>
<dbReference type="InterPro" id="IPR007213">
    <property type="entry name" value="Ppm1/Ppm2/Tcmp"/>
</dbReference>
<protein>
    <recommendedName>
        <fullName evidence="6">S-adenosyl-L-methionine-dependent methyltransferase</fullName>
        <ecNumber evidence="6">2.1.1.-</ecNumber>
    </recommendedName>
</protein>
<dbReference type="EMBL" id="BAAANN010000001">
    <property type="protein sequence ID" value="GAA1938310.1"/>
    <property type="molecule type" value="Genomic_DNA"/>
</dbReference>
<dbReference type="InterPro" id="IPR011610">
    <property type="entry name" value="SAM_mthyl_Trfase_ML2640-like"/>
</dbReference>
<dbReference type="Proteomes" id="UP001501116">
    <property type="component" value="Unassembled WGS sequence"/>
</dbReference>
<sequence>MTSTPGEWDIVTSVGITALGVAAARAIETHREDPLVSDPYAASFVRAANPPNPMPTTPAEAAVLADHQGLWVLNSAYMAVRTRFFDEYFLRATGEGVRQVVILAAGLDSRAFRLAWPSGTTIYEVDQPKVLGFKQDVLDEQGATARGTRRTIPVDLRDNWSAALLGAGFVPGEPTAWLAEGLLPYLPPDAEQLLLDTIDKYSGPGSWLSVEQPVDMARMLDDAQVGDVATQWGVDIRSLIHDDDRPDAKDTLRSLGWEISDESAADVARRYGRNLDDELDRMFAVSRYVIGRRSQ</sequence>
<dbReference type="GO" id="GO:0032259">
    <property type="term" value="P:methylation"/>
    <property type="evidence" value="ECO:0007669"/>
    <property type="project" value="UniProtKB-KW"/>
</dbReference>
<gene>
    <name evidence="7" type="ORF">GCM10009754_01660</name>
</gene>
<evidence type="ECO:0000313" key="7">
    <source>
        <dbReference type="EMBL" id="GAA1938310.1"/>
    </source>
</evidence>
<accession>A0ABP5B9Y3</accession>
<dbReference type="SUPFAM" id="SSF53335">
    <property type="entry name" value="S-adenosyl-L-methionine-dependent methyltransferases"/>
    <property type="match status" value="1"/>
</dbReference>
<keyword evidence="4" id="KW-0808">Transferase</keyword>
<evidence type="ECO:0000256" key="1">
    <source>
        <dbReference type="ARBA" id="ARBA00003907"/>
    </source>
</evidence>
<dbReference type="InterPro" id="IPR029063">
    <property type="entry name" value="SAM-dependent_MTases_sf"/>
</dbReference>
<comment type="function">
    <text evidence="1 6">Exhibits S-adenosyl-L-methionine-dependent methyltransferase activity.</text>
</comment>
<evidence type="ECO:0000256" key="3">
    <source>
        <dbReference type="ARBA" id="ARBA00022603"/>
    </source>
</evidence>
<evidence type="ECO:0000256" key="6">
    <source>
        <dbReference type="RuleBase" id="RU362030"/>
    </source>
</evidence>